<evidence type="ECO:0000256" key="1">
    <source>
        <dbReference type="ARBA" id="ARBA00004651"/>
    </source>
</evidence>
<keyword evidence="5 7" id="KW-1133">Transmembrane helix</keyword>
<evidence type="ECO:0000256" key="5">
    <source>
        <dbReference type="ARBA" id="ARBA00022989"/>
    </source>
</evidence>
<comment type="caution">
    <text evidence="9">The sequence shown here is derived from an EMBL/GenBank/DDBJ whole genome shotgun (WGS) entry which is preliminary data.</text>
</comment>
<dbReference type="InterPro" id="IPR032816">
    <property type="entry name" value="VTT_dom"/>
</dbReference>
<dbReference type="Proteomes" id="UP000614741">
    <property type="component" value="Unassembled WGS sequence"/>
</dbReference>
<organism evidence="9 10">
    <name type="scientific">Cellulomonas phragmiteti</name>
    <dbReference type="NCBI Taxonomy" id="478780"/>
    <lineage>
        <taxon>Bacteria</taxon>
        <taxon>Bacillati</taxon>
        <taxon>Actinomycetota</taxon>
        <taxon>Actinomycetes</taxon>
        <taxon>Micrococcales</taxon>
        <taxon>Cellulomonadaceae</taxon>
        <taxon>Cellulomonas</taxon>
    </lineage>
</organism>
<evidence type="ECO:0000259" key="8">
    <source>
        <dbReference type="Pfam" id="PF09335"/>
    </source>
</evidence>
<dbReference type="PANTHER" id="PTHR30353:SF0">
    <property type="entry name" value="TRANSMEMBRANE PROTEIN"/>
    <property type="match status" value="1"/>
</dbReference>
<keyword evidence="6 7" id="KW-0472">Membrane</keyword>
<dbReference type="InterPro" id="IPR032818">
    <property type="entry name" value="DedA-like"/>
</dbReference>
<evidence type="ECO:0000256" key="2">
    <source>
        <dbReference type="ARBA" id="ARBA00010792"/>
    </source>
</evidence>
<comment type="similarity">
    <text evidence="2 7">Belongs to the DedA family.</text>
</comment>
<dbReference type="PANTHER" id="PTHR30353">
    <property type="entry name" value="INNER MEMBRANE PROTEIN DEDA-RELATED"/>
    <property type="match status" value="1"/>
</dbReference>
<gene>
    <name evidence="9" type="ORF">Cph01nite_11000</name>
</gene>
<evidence type="ECO:0000256" key="3">
    <source>
        <dbReference type="ARBA" id="ARBA00022475"/>
    </source>
</evidence>
<dbReference type="RefSeq" id="WP_239069047.1">
    <property type="nucleotide sequence ID" value="NZ_BONP01000004.1"/>
</dbReference>
<feature type="transmembrane region" description="Helical" evidence="7">
    <location>
        <begin position="183"/>
        <end position="203"/>
    </location>
</feature>
<feature type="domain" description="VTT" evidence="8">
    <location>
        <begin position="46"/>
        <end position="165"/>
    </location>
</feature>
<comment type="subcellular location">
    <subcellularLocation>
        <location evidence="1 7">Cell membrane</location>
        <topology evidence="1 7">Multi-pass membrane protein</topology>
    </subcellularLocation>
</comment>
<dbReference type="EMBL" id="BONP01000004">
    <property type="protein sequence ID" value="GIG39338.1"/>
    <property type="molecule type" value="Genomic_DNA"/>
</dbReference>
<evidence type="ECO:0000313" key="9">
    <source>
        <dbReference type="EMBL" id="GIG39338.1"/>
    </source>
</evidence>
<evidence type="ECO:0000256" key="4">
    <source>
        <dbReference type="ARBA" id="ARBA00022692"/>
    </source>
</evidence>
<evidence type="ECO:0000256" key="7">
    <source>
        <dbReference type="RuleBase" id="RU367016"/>
    </source>
</evidence>
<evidence type="ECO:0000256" key="6">
    <source>
        <dbReference type="ARBA" id="ARBA00023136"/>
    </source>
</evidence>
<feature type="transmembrane region" description="Helical" evidence="7">
    <location>
        <begin position="47"/>
        <end position="74"/>
    </location>
</feature>
<keyword evidence="3 7" id="KW-1003">Cell membrane</keyword>
<accession>A0ABQ4DJ11</accession>
<keyword evidence="4 7" id="KW-0812">Transmembrane</keyword>
<name>A0ABQ4DJ11_9CELL</name>
<feature type="transmembrane region" description="Helical" evidence="7">
    <location>
        <begin position="147"/>
        <end position="171"/>
    </location>
</feature>
<feature type="transmembrane region" description="Helical" evidence="7">
    <location>
        <begin position="20"/>
        <end position="41"/>
    </location>
</feature>
<keyword evidence="10" id="KW-1185">Reference proteome</keyword>
<proteinExistence type="inferred from homology"/>
<evidence type="ECO:0000313" key="10">
    <source>
        <dbReference type="Proteomes" id="UP000614741"/>
    </source>
</evidence>
<sequence>MLTDLLGWVLDAIQAIDPALRTVVAGLVMALETSALIGLVVPGDVVVLAAATGATSVGSAALLTAAVLTGALVGESIGFGLGRRFGPALQTSRLGRLLGDEHWERARRYVQRRGGPAVFLSRFIPVLHSTVPMIAGTSGFGYRAFLAWTAPACLLWSAAYVTAGSFAATVFRDLASGLKGAGLLLAGLVALVALAGLGVKTLLVRNERPYLEPGAADDDAAGLVAGAHRAH</sequence>
<dbReference type="Pfam" id="PF09335">
    <property type="entry name" value="VTT_dom"/>
    <property type="match status" value="1"/>
</dbReference>
<protein>
    <recommendedName>
        <fullName evidence="8">VTT domain-containing protein</fullName>
    </recommendedName>
</protein>
<reference evidence="9 10" key="1">
    <citation type="submission" date="2021-01" db="EMBL/GenBank/DDBJ databases">
        <title>Whole genome shotgun sequence of Cellulomonas phragmiteti NBRC 110785.</title>
        <authorList>
            <person name="Komaki H."/>
            <person name="Tamura T."/>
        </authorList>
    </citation>
    <scope>NUCLEOTIDE SEQUENCE [LARGE SCALE GENOMIC DNA]</scope>
    <source>
        <strain evidence="9 10">NBRC 110785</strain>
    </source>
</reference>